<evidence type="ECO:0000313" key="4">
    <source>
        <dbReference type="EMBL" id="TCS77303.1"/>
    </source>
</evidence>
<dbReference type="AlphaFoldDB" id="A0A4R3K3N0"/>
<protein>
    <submittedName>
        <fullName evidence="4">DNA-entry nuclease</fullName>
    </submittedName>
</protein>
<dbReference type="Pfam" id="PF02805">
    <property type="entry name" value="Ada_Zn_binding"/>
    <property type="match status" value="1"/>
</dbReference>
<name>A0A4R3K3N0_9FIRM</name>
<sequence length="135" mass="15133">MEETDNHVLYRVTPVFTGDNLIADGVLMEGWSVEDEGEGISFNVFAYDVQPSVDIDYADGDSQKSKVDPAYTDSQESGEDSAEQKLYIINENTGKFHKADCPSVSAMKEKNRHKFTGDRQDLLRQGYEPCKNCNP</sequence>
<dbReference type="Proteomes" id="UP000295726">
    <property type="component" value="Unassembled WGS sequence"/>
</dbReference>
<dbReference type="GO" id="GO:0008270">
    <property type="term" value="F:zinc ion binding"/>
    <property type="evidence" value="ECO:0007669"/>
    <property type="project" value="InterPro"/>
</dbReference>
<evidence type="ECO:0000256" key="1">
    <source>
        <dbReference type="ARBA" id="ARBA00023159"/>
    </source>
</evidence>
<evidence type="ECO:0000313" key="5">
    <source>
        <dbReference type="Proteomes" id="UP000295726"/>
    </source>
</evidence>
<dbReference type="RefSeq" id="WP_330572099.1">
    <property type="nucleotide sequence ID" value="NZ_DAISRC010000151.1"/>
</dbReference>
<evidence type="ECO:0000256" key="2">
    <source>
        <dbReference type="SAM" id="MobiDB-lite"/>
    </source>
</evidence>
<dbReference type="InterPro" id="IPR044929">
    <property type="entry name" value="DNA/RNA_non-sp_Endonuclease_sf"/>
</dbReference>
<reference evidence="4 5" key="1">
    <citation type="submission" date="2019-03" db="EMBL/GenBank/DDBJ databases">
        <title>Genomic Encyclopedia of Type Strains, Phase IV (KMG-IV): sequencing the most valuable type-strain genomes for metagenomic binning, comparative biology and taxonomic classification.</title>
        <authorList>
            <person name="Goeker M."/>
        </authorList>
    </citation>
    <scope>NUCLEOTIDE SEQUENCE [LARGE SCALE GENOMIC DNA]</scope>
    <source>
        <strain evidence="4 5">DSM 29489</strain>
    </source>
</reference>
<organism evidence="4 5">
    <name type="scientific">Muricomes intestini</name>
    <dbReference type="NCBI Taxonomy" id="1796634"/>
    <lineage>
        <taxon>Bacteria</taxon>
        <taxon>Bacillati</taxon>
        <taxon>Bacillota</taxon>
        <taxon>Clostridia</taxon>
        <taxon>Lachnospirales</taxon>
        <taxon>Lachnospiraceae</taxon>
        <taxon>Muricomes</taxon>
    </lineage>
</organism>
<dbReference type="GO" id="GO:0006355">
    <property type="term" value="P:regulation of DNA-templated transcription"/>
    <property type="evidence" value="ECO:0007669"/>
    <property type="project" value="InterPro"/>
</dbReference>
<comment type="caution">
    <text evidence="4">The sequence shown here is derived from an EMBL/GenBank/DDBJ whole genome shotgun (WGS) entry which is preliminary data.</text>
</comment>
<dbReference type="InterPro" id="IPR004026">
    <property type="entry name" value="Ada_DNA_repair_Zn-bd"/>
</dbReference>
<dbReference type="GO" id="GO:0008168">
    <property type="term" value="F:methyltransferase activity"/>
    <property type="evidence" value="ECO:0007669"/>
    <property type="project" value="InterPro"/>
</dbReference>
<dbReference type="Gene3D" id="3.40.570.10">
    <property type="entry name" value="Extracellular Endonuclease, subunit A"/>
    <property type="match status" value="1"/>
</dbReference>
<evidence type="ECO:0000259" key="3">
    <source>
        <dbReference type="Pfam" id="PF02805"/>
    </source>
</evidence>
<dbReference type="GO" id="GO:0006281">
    <property type="term" value="P:DNA repair"/>
    <property type="evidence" value="ECO:0007669"/>
    <property type="project" value="InterPro"/>
</dbReference>
<feature type="region of interest" description="Disordered" evidence="2">
    <location>
        <begin position="56"/>
        <end position="82"/>
    </location>
</feature>
<feature type="domain" description="Ada DNA repair metal-binding" evidence="3">
    <location>
        <begin position="80"/>
        <end position="135"/>
    </location>
</feature>
<gene>
    <name evidence="4" type="ORF">EDD59_11832</name>
</gene>
<proteinExistence type="predicted"/>
<dbReference type="InterPro" id="IPR035451">
    <property type="entry name" value="Ada-like_dom_sf"/>
</dbReference>
<keyword evidence="5" id="KW-1185">Reference proteome</keyword>
<accession>A0A4R3K3N0</accession>
<dbReference type="EMBL" id="SLZZ01000018">
    <property type="protein sequence ID" value="TCS77303.1"/>
    <property type="molecule type" value="Genomic_DNA"/>
</dbReference>
<dbReference type="GO" id="GO:0003677">
    <property type="term" value="F:DNA binding"/>
    <property type="evidence" value="ECO:0007669"/>
    <property type="project" value="InterPro"/>
</dbReference>
<keyword evidence="1" id="KW-0010">Activator</keyword>
<dbReference type="SUPFAM" id="SSF57884">
    <property type="entry name" value="Ada DNA repair protein, N-terminal domain (N-Ada 10)"/>
    <property type="match status" value="1"/>
</dbReference>
<dbReference type="Gene3D" id="3.40.10.10">
    <property type="entry name" value="DNA Methylphosphotriester Repair Domain"/>
    <property type="match status" value="1"/>
</dbReference>